<dbReference type="EMBL" id="MNCJ02000320">
    <property type="protein sequence ID" value="KAF5807537.1"/>
    <property type="molecule type" value="Genomic_DNA"/>
</dbReference>
<reference evidence="1" key="2">
    <citation type="submission" date="2020-06" db="EMBL/GenBank/DDBJ databases">
        <title>Helianthus annuus Genome sequencing and assembly Release 2.</title>
        <authorList>
            <person name="Gouzy J."/>
            <person name="Langlade N."/>
            <person name="Munos S."/>
        </authorList>
    </citation>
    <scope>NUCLEOTIDE SEQUENCE</scope>
    <source>
        <tissue evidence="1">Leaves</tissue>
    </source>
</reference>
<gene>
    <name evidence="1" type="ORF">HanXRQr2_Chr05g0234791</name>
</gene>
<name>A0A9K3J357_HELAN</name>
<organism evidence="1 2">
    <name type="scientific">Helianthus annuus</name>
    <name type="common">Common sunflower</name>
    <dbReference type="NCBI Taxonomy" id="4232"/>
    <lineage>
        <taxon>Eukaryota</taxon>
        <taxon>Viridiplantae</taxon>
        <taxon>Streptophyta</taxon>
        <taxon>Embryophyta</taxon>
        <taxon>Tracheophyta</taxon>
        <taxon>Spermatophyta</taxon>
        <taxon>Magnoliopsida</taxon>
        <taxon>eudicotyledons</taxon>
        <taxon>Gunneridae</taxon>
        <taxon>Pentapetalae</taxon>
        <taxon>asterids</taxon>
        <taxon>campanulids</taxon>
        <taxon>Asterales</taxon>
        <taxon>Asteraceae</taxon>
        <taxon>Asteroideae</taxon>
        <taxon>Heliantheae alliance</taxon>
        <taxon>Heliantheae</taxon>
        <taxon>Helianthus</taxon>
    </lineage>
</organism>
<dbReference type="Gramene" id="mRNA:HanXRQr2_Chr05g0234791">
    <property type="protein sequence ID" value="mRNA:HanXRQr2_Chr05g0234791"/>
    <property type="gene ID" value="HanXRQr2_Chr05g0234791"/>
</dbReference>
<reference evidence="1" key="1">
    <citation type="journal article" date="2017" name="Nature">
        <title>The sunflower genome provides insights into oil metabolism, flowering and Asterid evolution.</title>
        <authorList>
            <person name="Badouin H."/>
            <person name="Gouzy J."/>
            <person name="Grassa C.J."/>
            <person name="Murat F."/>
            <person name="Staton S.E."/>
            <person name="Cottret L."/>
            <person name="Lelandais-Briere C."/>
            <person name="Owens G.L."/>
            <person name="Carrere S."/>
            <person name="Mayjonade B."/>
            <person name="Legrand L."/>
            <person name="Gill N."/>
            <person name="Kane N.C."/>
            <person name="Bowers J.E."/>
            <person name="Hubner S."/>
            <person name="Bellec A."/>
            <person name="Berard A."/>
            <person name="Berges H."/>
            <person name="Blanchet N."/>
            <person name="Boniface M.C."/>
            <person name="Brunel D."/>
            <person name="Catrice O."/>
            <person name="Chaidir N."/>
            <person name="Claudel C."/>
            <person name="Donnadieu C."/>
            <person name="Faraut T."/>
            <person name="Fievet G."/>
            <person name="Helmstetter N."/>
            <person name="King M."/>
            <person name="Knapp S.J."/>
            <person name="Lai Z."/>
            <person name="Le Paslier M.C."/>
            <person name="Lippi Y."/>
            <person name="Lorenzon L."/>
            <person name="Mandel J.R."/>
            <person name="Marage G."/>
            <person name="Marchand G."/>
            <person name="Marquand E."/>
            <person name="Bret-Mestries E."/>
            <person name="Morien E."/>
            <person name="Nambeesan S."/>
            <person name="Nguyen T."/>
            <person name="Pegot-Espagnet P."/>
            <person name="Pouilly N."/>
            <person name="Raftis F."/>
            <person name="Sallet E."/>
            <person name="Schiex T."/>
            <person name="Thomas J."/>
            <person name="Vandecasteele C."/>
            <person name="Vares D."/>
            <person name="Vear F."/>
            <person name="Vautrin S."/>
            <person name="Crespi M."/>
            <person name="Mangin B."/>
            <person name="Burke J.M."/>
            <person name="Salse J."/>
            <person name="Munos S."/>
            <person name="Vincourt P."/>
            <person name="Rieseberg L.H."/>
            <person name="Langlade N.B."/>
        </authorList>
    </citation>
    <scope>NUCLEOTIDE SEQUENCE</scope>
    <source>
        <tissue evidence="1">Leaves</tissue>
    </source>
</reference>
<dbReference type="Proteomes" id="UP000215914">
    <property type="component" value="Unassembled WGS sequence"/>
</dbReference>
<keyword evidence="2" id="KW-1185">Reference proteome</keyword>
<proteinExistence type="predicted"/>
<comment type="caution">
    <text evidence="1">The sequence shown here is derived from an EMBL/GenBank/DDBJ whole genome shotgun (WGS) entry which is preliminary data.</text>
</comment>
<evidence type="ECO:0000313" key="2">
    <source>
        <dbReference type="Proteomes" id="UP000215914"/>
    </source>
</evidence>
<accession>A0A9K3J357</accession>
<dbReference type="AlphaFoldDB" id="A0A9K3J357"/>
<evidence type="ECO:0000313" key="1">
    <source>
        <dbReference type="EMBL" id="KAF5807537.1"/>
    </source>
</evidence>
<protein>
    <submittedName>
        <fullName evidence="1">Uncharacterized protein</fullName>
    </submittedName>
</protein>
<sequence length="120" mass="14420">MVKLIERMFSLPIEYYWRKQNNVYPNNAVEHRYESQTHVQTEAVRENQILPCVERLQKLEEILEEIKKRPAQIPVEKEHMLNNSLDRIKSVLHATVVKQLEIAALMENLQQSKFHRRRIC</sequence>